<dbReference type="EMBL" id="PKUR01000002">
    <property type="protein sequence ID" value="PLW86817.1"/>
    <property type="molecule type" value="Genomic_DNA"/>
</dbReference>
<feature type="domain" description="EthD" evidence="1">
    <location>
        <begin position="11"/>
        <end position="108"/>
    </location>
</feature>
<gene>
    <name evidence="2" type="ORF">C0029_10595</name>
</gene>
<reference evidence="2 3" key="1">
    <citation type="submission" date="2018-01" db="EMBL/GenBank/DDBJ databases">
        <title>The draft genome sequence of Halioglobus japonicus S1-36.</title>
        <authorList>
            <person name="Du Z.-J."/>
            <person name="Shi M.-J."/>
        </authorList>
    </citation>
    <scope>NUCLEOTIDE SEQUENCE [LARGE SCALE GENOMIC DNA]</scope>
    <source>
        <strain evidence="2 3">S1-36</strain>
    </source>
</reference>
<evidence type="ECO:0000313" key="3">
    <source>
        <dbReference type="Proteomes" id="UP000235162"/>
    </source>
</evidence>
<keyword evidence="3" id="KW-1185">Reference proteome</keyword>
<dbReference type="Gene3D" id="3.30.70.100">
    <property type="match status" value="1"/>
</dbReference>
<dbReference type="NCBIfam" id="TIGR02118">
    <property type="entry name" value="EthD family reductase"/>
    <property type="match status" value="1"/>
</dbReference>
<dbReference type="SUPFAM" id="SSF54909">
    <property type="entry name" value="Dimeric alpha+beta barrel"/>
    <property type="match status" value="1"/>
</dbReference>
<evidence type="ECO:0000313" key="2">
    <source>
        <dbReference type="EMBL" id="PLW86817.1"/>
    </source>
</evidence>
<accession>A0AAP8MFG1</accession>
<sequence>MLKMIFCVRKKKGLSDEEFFDYWLKSHGPLVASQTISLNIKRYVQSHAVDGEFGHEVSAARGMKISGFDGIAEIWWDSRKELDLALQTENGQAASAILAEDEARFIDMERSTIFFTEEHCVFQAP</sequence>
<name>A0AAP8MFG1_9GAMM</name>
<dbReference type="AlphaFoldDB" id="A0AAP8MFG1"/>
<dbReference type="InterPro" id="IPR009799">
    <property type="entry name" value="EthD_dom"/>
</dbReference>
<dbReference type="KEGG" id="hja:BST95_11600"/>
<proteinExistence type="predicted"/>
<evidence type="ECO:0000259" key="1">
    <source>
        <dbReference type="Pfam" id="PF07110"/>
    </source>
</evidence>
<organism evidence="2 3">
    <name type="scientific">Halioglobus japonicus</name>
    <dbReference type="NCBI Taxonomy" id="930805"/>
    <lineage>
        <taxon>Bacteria</taxon>
        <taxon>Pseudomonadati</taxon>
        <taxon>Pseudomonadota</taxon>
        <taxon>Gammaproteobacteria</taxon>
        <taxon>Cellvibrionales</taxon>
        <taxon>Halieaceae</taxon>
        <taxon>Halioglobus</taxon>
    </lineage>
</organism>
<protein>
    <submittedName>
        <fullName evidence="2">EthD family reductase</fullName>
    </submittedName>
</protein>
<dbReference type="InterPro" id="IPR011008">
    <property type="entry name" value="Dimeric_a/b-barrel"/>
</dbReference>
<dbReference type="Proteomes" id="UP000235162">
    <property type="component" value="Unassembled WGS sequence"/>
</dbReference>
<dbReference type="Pfam" id="PF07110">
    <property type="entry name" value="EthD"/>
    <property type="match status" value="1"/>
</dbReference>
<dbReference type="GO" id="GO:0016491">
    <property type="term" value="F:oxidoreductase activity"/>
    <property type="evidence" value="ECO:0007669"/>
    <property type="project" value="InterPro"/>
</dbReference>
<dbReference type="RefSeq" id="WP_066049774.1">
    <property type="nucleotide sequence ID" value="NZ_BMYL01000002.1"/>
</dbReference>
<comment type="caution">
    <text evidence="2">The sequence shown here is derived from an EMBL/GenBank/DDBJ whole genome shotgun (WGS) entry which is preliminary data.</text>
</comment>